<evidence type="ECO:0000313" key="3">
    <source>
        <dbReference type="Proteomes" id="UP001519331"/>
    </source>
</evidence>
<feature type="region of interest" description="Disordered" evidence="1">
    <location>
        <begin position="33"/>
        <end position="65"/>
    </location>
</feature>
<organism evidence="2 3">
    <name type="scientific">Nesterenkonia lacusekhoensis</name>
    <dbReference type="NCBI Taxonomy" id="150832"/>
    <lineage>
        <taxon>Bacteria</taxon>
        <taxon>Bacillati</taxon>
        <taxon>Actinomycetota</taxon>
        <taxon>Actinomycetes</taxon>
        <taxon>Micrococcales</taxon>
        <taxon>Micrococcaceae</taxon>
        <taxon>Nesterenkonia</taxon>
    </lineage>
</organism>
<comment type="caution">
    <text evidence="2">The sequence shown here is derived from an EMBL/GenBank/DDBJ whole genome shotgun (WGS) entry which is preliminary data.</text>
</comment>
<reference evidence="2 3" key="1">
    <citation type="submission" date="2021-03" db="EMBL/GenBank/DDBJ databases">
        <title>Sequencing the genomes of 1000 actinobacteria strains.</title>
        <authorList>
            <person name="Klenk H.-P."/>
        </authorList>
    </citation>
    <scope>NUCLEOTIDE SEQUENCE [LARGE SCALE GENOMIC DNA]</scope>
    <source>
        <strain evidence="2 3">DSM 12544</strain>
    </source>
</reference>
<sequence>MTCIEQLKSIRASLSDTSRAAYELDKAIAALTAEQGQGGTTTHERPTRPAEEHTAPVDDANNWEE</sequence>
<gene>
    <name evidence="2" type="ORF">JOF45_000397</name>
</gene>
<name>A0ABS4T0K3_9MICC</name>
<protein>
    <submittedName>
        <fullName evidence="2">Uncharacterized protein</fullName>
    </submittedName>
</protein>
<dbReference type="Proteomes" id="UP001519331">
    <property type="component" value="Unassembled WGS sequence"/>
</dbReference>
<dbReference type="EMBL" id="JAGINX010000001">
    <property type="protein sequence ID" value="MBP2317378.1"/>
    <property type="molecule type" value="Genomic_DNA"/>
</dbReference>
<proteinExistence type="predicted"/>
<feature type="compositionally biased region" description="Basic and acidic residues" evidence="1">
    <location>
        <begin position="42"/>
        <end position="56"/>
    </location>
</feature>
<evidence type="ECO:0000313" key="2">
    <source>
        <dbReference type="EMBL" id="MBP2317378.1"/>
    </source>
</evidence>
<keyword evidence="3" id="KW-1185">Reference proteome</keyword>
<accession>A0ABS4T0K3</accession>
<evidence type="ECO:0000256" key="1">
    <source>
        <dbReference type="SAM" id="MobiDB-lite"/>
    </source>
</evidence>